<feature type="transmembrane region" description="Helical" evidence="1">
    <location>
        <begin position="100"/>
        <end position="123"/>
    </location>
</feature>
<feature type="transmembrane region" description="Helical" evidence="1">
    <location>
        <begin position="192"/>
        <end position="213"/>
    </location>
</feature>
<feature type="transmembrane region" description="Helical" evidence="1">
    <location>
        <begin position="68"/>
        <end position="88"/>
    </location>
</feature>
<evidence type="ECO:0000256" key="1">
    <source>
        <dbReference type="SAM" id="Phobius"/>
    </source>
</evidence>
<gene>
    <name evidence="2" type="ORF">GKZ89_09710</name>
</gene>
<protein>
    <submittedName>
        <fullName evidence="2">Uncharacterized protein</fullName>
    </submittedName>
</protein>
<feature type="transmembrane region" description="Helical" evidence="1">
    <location>
        <begin position="129"/>
        <end position="146"/>
    </location>
</feature>
<feature type="transmembrane region" description="Helical" evidence="1">
    <location>
        <begin position="167"/>
        <end position="186"/>
    </location>
</feature>
<sequence>MKFVYKIKPETKRHKIPSHVKEHLSLPAVTPGIKVGLAVLTVIGLDFSGLILLPVFNEYTVPDLAGSWLYPIYGLLVLLNLWMLTLIFRKSEKIVLEIILFLGCLGGIAALSYFVCGLFYTFLMIRQPLLLMVLTCLFAASLYMIFRHYERKYTSLKKYETNITAKIQMSIFTVLIILWGCTAYYFGAYTKYGAAGLVLFCFGISASFQFLFVHMIHKYFFIKANRLLMD</sequence>
<dbReference type="AlphaFoldDB" id="A0A7X2S4V7"/>
<dbReference type="EMBL" id="WMIB01000007">
    <property type="protein sequence ID" value="MTH53679.1"/>
    <property type="molecule type" value="Genomic_DNA"/>
</dbReference>
<keyword evidence="3" id="KW-1185">Reference proteome</keyword>
<dbReference type="RefSeq" id="WP_155112206.1">
    <property type="nucleotide sequence ID" value="NZ_WMIB01000007.1"/>
</dbReference>
<organism evidence="2 3">
    <name type="scientific">Metabacillus mangrovi</name>
    <dbReference type="NCBI Taxonomy" id="1491830"/>
    <lineage>
        <taxon>Bacteria</taxon>
        <taxon>Bacillati</taxon>
        <taxon>Bacillota</taxon>
        <taxon>Bacilli</taxon>
        <taxon>Bacillales</taxon>
        <taxon>Bacillaceae</taxon>
        <taxon>Metabacillus</taxon>
    </lineage>
</organism>
<comment type="caution">
    <text evidence="2">The sequence shown here is derived from an EMBL/GenBank/DDBJ whole genome shotgun (WGS) entry which is preliminary data.</text>
</comment>
<keyword evidence="1" id="KW-0812">Transmembrane</keyword>
<reference evidence="2 3" key="1">
    <citation type="journal article" date="2017" name="Int. J. Syst. Evol. Microbiol.">
        <title>Bacillus mangrovi sp. nov., isolated from a sediment sample from a mangrove forest.</title>
        <authorList>
            <person name="Gupta V."/>
            <person name="Singh P.K."/>
            <person name="Korpole S."/>
            <person name="Tanuku N.R.S."/>
            <person name="Pinnaka A.K."/>
        </authorList>
    </citation>
    <scope>NUCLEOTIDE SEQUENCE [LARGE SCALE GENOMIC DNA]</scope>
    <source>
        <strain evidence="2 3">KCTC 33872</strain>
    </source>
</reference>
<dbReference type="Proteomes" id="UP000434639">
    <property type="component" value="Unassembled WGS sequence"/>
</dbReference>
<keyword evidence="1" id="KW-1133">Transmembrane helix</keyword>
<keyword evidence="1" id="KW-0472">Membrane</keyword>
<evidence type="ECO:0000313" key="2">
    <source>
        <dbReference type="EMBL" id="MTH53679.1"/>
    </source>
</evidence>
<evidence type="ECO:0000313" key="3">
    <source>
        <dbReference type="Proteomes" id="UP000434639"/>
    </source>
</evidence>
<feature type="transmembrane region" description="Helical" evidence="1">
    <location>
        <begin position="35"/>
        <end position="56"/>
    </location>
</feature>
<proteinExistence type="predicted"/>
<accession>A0A7X2S4V7</accession>
<name>A0A7X2S4V7_9BACI</name>